<gene>
    <name evidence="2" type="ORF">H7T88_21270</name>
</gene>
<protein>
    <submittedName>
        <fullName evidence="2">Uncharacterized protein</fullName>
    </submittedName>
</protein>
<name>A0ABS7KP59_9BACL</name>
<keyword evidence="1" id="KW-1133">Transmembrane helix</keyword>
<sequence length="46" mass="5295">MQTSSESTARILHIVYAYLITYVFISGAVLAARQPYKDYIQQQERA</sequence>
<evidence type="ECO:0000313" key="3">
    <source>
        <dbReference type="Proteomes" id="UP000706031"/>
    </source>
</evidence>
<keyword evidence="1" id="KW-0812">Transmembrane</keyword>
<evidence type="ECO:0000256" key="1">
    <source>
        <dbReference type="SAM" id="Phobius"/>
    </source>
</evidence>
<dbReference type="EMBL" id="JACLIC010000036">
    <property type="protein sequence ID" value="MBY0205741.1"/>
    <property type="molecule type" value="Genomic_DNA"/>
</dbReference>
<feature type="transmembrane region" description="Helical" evidence="1">
    <location>
        <begin position="12"/>
        <end position="32"/>
    </location>
</feature>
<dbReference type="Proteomes" id="UP000706031">
    <property type="component" value="Unassembled WGS sequence"/>
</dbReference>
<organism evidence="2 3">
    <name type="scientific">Paenibacillus cucumis</name>
    <name type="common">ex Kampfer et al. 2016</name>
    <dbReference type="NCBI Taxonomy" id="1776858"/>
    <lineage>
        <taxon>Bacteria</taxon>
        <taxon>Bacillati</taxon>
        <taxon>Bacillota</taxon>
        <taxon>Bacilli</taxon>
        <taxon>Bacillales</taxon>
        <taxon>Paenibacillaceae</taxon>
        <taxon>Paenibacillus</taxon>
    </lineage>
</organism>
<comment type="caution">
    <text evidence="2">The sequence shown here is derived from an EMBL/GenBank/DDBJ whole genome shotgun (WGS) entry which is preliminary data.</text>
</comment>
<evidence type="ECO:0000313" key="2">
    <source>
        <dbReference type="EMBL" id="MBY0205741.1"/>
    </source>
</evidence>
<keyword evidence="3" id="KW-1185">Reference proteome</keyword>
<keyword evidence="1" id="KW-0472">Membrane</keyword>
<accession>A0ABS7KP59</accession>
<reference evidence="2 3" key="1">
    <citation type="submission" date="2020-08" db="EMBL/GenBank/DDBJ databases">
        <title>Fungal Genomes of the International Space Station.</title>
        <authorList>
            <person name="Seuylemezian A."/>
            <person name="Singh N.K."/>
            <person name="Wood J."/>
            <person name="Venkateswaran K."/>
        </authorList>
    </citation>
    <scope>NUCLEOTIDE SEQUENCE [LARGE SCALE GENOMIC DNA]</scope>
    <source>
        <strain evidence="2 3">S/N-304-OC-R4</strain>
    </source>
</reference>
<proteinExistence type="predicted"/>